<accession>A0A816P045</accession>
<dbReference type="EMBL" id="HG994363">
    <property type="protein sequence ID" value="CAF2042373.1"/>
    <property type="molecule type" value="Genomic_DNA"/>
</dbReference>
<sequence>MCGLLLFILVCFFNSYMIASLLVASGGEWFDLFMIHVFSLLERPLVPHLSSNSCSTLVSVSSRMCCKEFEISYK</sequence>
<reference evidence="1" key="1">
    <citation type="submission" date="2021-01" db="EMBL/GenBank/DDBJ databases">
        <authorList>
            <consortium name="Genoscope - CEA"/>
            <person name="William W."/>
        </authorList>
    </citation>
    <scope>NUCLEOTIDE SEQUENCE</scope>
</reference>
<protein>
    <submittedName>
        <fullName evidence="1">(rape) hypothetical protein</fullName>
    </submittedName>
</protein>
<name>A0A816P045_BRANA</name>
<dbReference type="Proteomes" id="UP001295469">
    <property type="component" value="Chromosome A09"/>
</dbReference>
<dbReference type="AlphaFoldDB" id="A0A816P045"/>
<evidence type="ECO:0000313" key="1">
    <source>
        <dbReference type="EMBL" id="CAF2042373.1"/>
    </source>
</evidence>
<proteinExistence type="predicted"/>
<feature type="non-terminal residue" evidence="1">
    <location>
        <position position="74"/>
    </location>
</feature>
<gene>
    <name evidence="1" type="ORF">DARMORV10_A09P25470.1</name>
</gene>
<organism evidence="1">
    <name type="scientific">Brassica napus</name>
    <name type="common">Rape</name>
    <dbReference type="NCBI Taxonomy" id="3708"/>
    <lineage>
        <taxon>Eukaryota</taxon>
        <taxon>Viridiplantae</taxon>
        <taxon>Streptophyta</taxon>
        <taxon>Embryophyta</taxon>
        <taxon>Tracheophyta</taxon>
        <taxon>Spermatophyta</taxon>
        <taxon>Magnoliopsida</taxon>
        <taxon>eudicotyledons</taxon>
        <taxon>Gunneridae</taxon>
        <taxon>Pentapetalae</taxon>
        <taxon>rosids</taxon>
        <taxon>malvids</taxon>
        <taxon>Brassicales</taxon>
        <taxon>Brassicaceae</taxon>
        <taxon>Brassiceae</taxon>
        <taxon>Brassica</taxon>
    </lineage>
</organism>